<dbReference type="InterPro" id="IPR045185">
    <property type="entry name" value="PUB22/23/24-like"/>
</dbReference>
<accession>A0A9D4UVX8</accession>
<comment type="catalytic activity">
    <reaction evidence="1">
        <text>S-ubiquitinyl-[E2 ubiquitin-conjugating enzyme]-L-cysteine + [acceptor protein]-L-lysine = [E2 ubiquitin-conjugating enzyme]-L-cysteine + N(6)-ubiquitinyl-[acceptor protein]-L-lysine.</text>
        <dbReference type="EC" id="2.3.2.27"/>
    </reaction>
</comment>
<comment type="caution">
    <text evidence="7">The sequence shown here is derived from an EMBL/GenBank/DDBJ whole genome shotgun (WGS) entry which is preliminary data.</text>
</comment>
<dbReference type="GO" id="GO:0016567">
    <property type="term" value="P:protein ubiquitination"/>
    <property type="evidence" value="ECO:0007669"/>
    <property type="project" value="InterPro"/>
</dbReference>
<dbReference type="SMART" id="SM00504">
    <property type="entry name" value="Ubox"/>
    <property type="match status" value="1"/>
</dbReference>
<evidence type="ECO:0000259" key="6">
    <source>
        <dbReference type="PROSITE" id="PS51698"/>
    </source>
</evidence>
<dbReference type="InterPro" id="IPR045210">
    <property type="entry name" value="RING-Ubox_PUB"/>
</dbReference>
<evidence type="ECO:0000313" key="7">
    <source>
        <dbReference type="EMBL" id="KAI5074911.1"/>
    </source>
</evidence>
<dbReference type="InterPro" id="IPR003613">
    <property type="entry name" value="Ubox_domain"/>
</dbReference>
<feature type="domain" description="U-box" evidence="6">
    <location>
        <begin position="4"/>
        <end position="78"/>
    </location>
</feature>
<gene>
    <name evidence="7" type="ORF">GOP47_0010872</name>
</gene>
<proteinExistence type="predicted"/>
<organism evidence="7 8">
    <name type="scientific">Adiantum capillus-veneris</name>
    <name type="common">Maidenhair fern</name>
    <dbReference type="NCBI Taxonomy" id="13818"/>
    <lineage>
        <taxon>Eukaryota</taxon>
        <taxon>Viridiplantae</taxon>
        <taxon>Streptophyta</taxon>
        <taxon>Embryophyta</taxon>
        <taxon>Tracheophyta</taxon>
        <taxon>Polypodiopsida</taxon>
        <taxon>Polypodiidae</taxon>
        <taxon>Polypodiales</taxon>
        <taxon>Pteridineae</taxon>
        <taxon>Pteridaceae</taxon>
        <taxon>Vittarioideae</taxon>
        <taxon>Adiantum</taxon>
    </lineage>
</organism>
<comment type="pathway">
    <text evidence="2">Protein modification; protein ubiquitination.</text>
</comment>
<keyword evidence="8" id="KW-1185">Reference proteome</keyword>
<sequence>MARSVPPSFRCPISLEVMKDPVTLSTGLTYDRANIEKWLKAGNKTCPVTMMPLQDASVIPNVIVRRLIQAWCADNGWKRSFKGENIIPSNRVDTRDCVLFFLKEIATGQNVQSAVRGLKQLAKESEENQQCIVSTGGPLLLVSLLWVNGSDLAHEACEACEDALSVLALLCRNNSETESLVMEPQKLSWIIWHLQHSSTGAKLAAATLFRTLFKQDDSREVIGKAKGVFEGLVNLLADNSLNSKAQKRVVKVMGSACESRANRMKAVEAGAVVALVNLLRRCQKPCIERVLATLELLCATVEGKDAAASLPDFFPVLIEKMVRVSDISTEYATACVLEVCASNKIETLQLALEAGIYPQLLLVLQSGGSARVKCKVQELLKRLHSVRDQCYL</sequence>
<dbReference type="PROSITE" id="PS51698">
    <property type="entry name" value="U_BOX"/>
    <property type="match status" value="1"/>
</dbReference>
<evidence type="ECO:0000313" key="8">
    <source>
        <dbReference type="Proteomes" id="UP000886520"/>
    </source>
</evidence>
<dbReference type="EMBL" id="JABFUD020000010">
    <property type="protein sequence ID" value="KAI5074911.1"/>
    <property type="molecule type" value="Genomic_DNA"/>
</dbReference>
<dbReference type="Gene3D" id="3.30.40.10">
    <property type="entry name" value="Zinc/RING finger domain, C3HC4 (zinc finger)"/>
    <property type="match status" value="1"/>
</dbReference>
<dbReference type="Pfam" id="PF04564">
    <property type="entry name" value="U-box"/>
    <property type="match status" value="1"/>
</dbReference>
<evidence type="ECO:0000256" key="3">
    <source>
        <dbReference type="ARBA" id="ARBA00012483"/>
    </source>
</evidence>
<dbReference type="Gene3D" id="1.25.10.10">
    <property type="entry name" value="Leucine-rich Repeat Variant"/>
    <property type="match status" value="1"/>
</dbReference>
<name>A0A9D4UVX8_ADICA</name>
<protein>
    <recommendedName>
        <fullName evidence="3">RING-type E3 ubiquitin transferase</fullName>
        <ecNumber evidence="3">2.3.2.27</ecNumber>
    </recommendedName>
</protein>
<dbReference type="InterPro" id="IPR016024">
    <property type="entry name" value="ARM-type_fold"/>
</dbReference>
<evidence type="ECO:0000256" key="5">
    <source>
        <dbReference type="ARBA" id="ARBA00022786"/>
    </source>
</evidence>
<dbReference type="SUPFAM" id="SSF48371">
    <property type="entry name" value="ARM repeat"/>
    <property type="match status" value="1"/>
</dbReference>
<dbReference type="Pfam" id="PF25598">
    <property type="entry name" value="ARM_PUB"/>
    <property type="match status" value="1"/>
</dbReference>
<dbReference type="FunFam" id="3.30.40.10:FF:000442">
    <property type="entry name" value="RING-type E3 ubiquitin transferase"/>
    <property type="match status" value="1"/>
</dbReference>
<dbReference type="PANTHER" id="PTHR22849">
    <property type="entry name" value="WDSAM1 PROTEIN"/>
    <property type="match status" value="1"/>
</dbReference>
<dbReference type="EC" id="2.3.2.27" evidence="3"/>
<dbReference type="GO" id="GO:0061630">
    <property type="term" value="F:ubiquitin protein ligase activity"/>
    <property type="evidence" value="ECO:0007669"/>
    <property type="project" value="UniProtKB-EC"/>
</dbReference>
<dbReference type="SUPFAM" id="SSF57850">
    <property type="entry name" value="RING/U-box"/>
    <property type="match status" value="1"/>
</dbReference>
<dbReference type="CDD" id="cd16664">
    <property type="entry name" value="RING-Ubox_PUB"/>
    <property type="match status" value="1"/>
</dbReference>
<evidence type="ECO:0000256" key="2">
    <source>
        <dbReference type="ARBA" id="ARBA00004906"/>
    </source>
</evidence>
<dbReference type="InterPro" id="IPR013083">
    <property type="entry name" value="Znf_RING/FYVE/PHD"/>
</dbReference>
<dbReference type="InterPro" id="IPR011989">
    <property type="entry name" value="ARM-like"/>
</dbReference>
<dbReference type="PANTHER" id="PTHR22849:SF164">
    <property type="entry name" value="U-BOX DOMAIN-CONTAINING PROTEIN"/>
    <property type="match status" value="1"/>
</dbReference>
<dbReference type="AlphaFoldDB" id="A0A9D4UVX8"/>
<reference evidence="7" key="1">
    <citation type="submission" date="2021-01" db="EMBL/GenBank/DDBJ databases">
        <title>Adiantum capillus-veneris genome.</title>
        <authorList>
            <person name="Fang Y."/>
            <person name="Liao Q."/>
        </authorList>
    </citation>
    <scope>NUCLEOTIDE SEQUENCE</scope>
    <source>
        <strain evidence="7">H3</strain>
        <tissue evidence="7">Leaf</tissue>
    </source>
</reference>
<evidence type="ECO:0000256" key="1">
    <source>
        <dbReference type="ARBA" id="ARBA00000900"/>
    </source>
</evidence>
<keyword evidence="4" id="KW-0808">Transferase</keyword>
<keyword evidence="5" id="KW-0833">Ubl conjugation pathway</keyword>
<evidence type="ECO:0000256" key="4">
    <source>
        <dbReference type="ARBA" id="ARBA00022679"/>
    </source>
</evidence>
<dbReference type="OrthoDB" id="10064100at2759"/>
<dbReference type="Proteomes" id="UP000886520">
    <property type="component" value="Chromosome 10"/>
</dbReference>
<dbReference type="InterPro" id="IPR058678">
    <property type="entry name" value="ARM_PUB"/>
</dbReference>